<name>A0A377B9T8_ECOLX</name>
<dbReference type="Pfam" id="PF08459">
    <property type="entry name" value="UvrC_RNaseH_dom"/>
    <property type="match status" value="1"/>
</dbReference>
<evidence type="ECO:0000313" key="3">
    <source>
        <dbReference type="Proteomes" id="UP000254052"/>
    </source>
</evidence>
<organism evidence="2 3">
    <name type="scientific">Escherichia coli</name>
    <dbReference type="NCBI Taxonomy" id="562"/>
    <lineage>
        <taxon>Bacteria</taxon>
        <taxon>Pseudomonadati</taxon>
        <taxon>Pseudomonadota</taxon>
        <taxon>Gammaproteobacteria</taxon>
        <taxon>Enterobacterales</taxon>
        <taxon>Enterobacteriaceae</taxon>
        <taxon>Escherichia</taxon>
    </lineage>
</organism>
<sequence>MECFDISHTMGEQTVASCVVFDANGPLRAEYRRYNITGITPGDDYAAMNQVLRRRYGKAIDDSKIPDVILIDGGKGQLAQAKNVFAELDVSWDKNHPLLLGVPKE</sequence>
<dbReference type="EMBL" id="UGED01000009">
    <property type="protein sequence ID" value="STL55870.1"/>
    <property type="molecule type" value="Genomic_DNA"/>
</dbReference>
<reference evidence="2 3" key="1">
    <citation type="submission" date="2018-06" db="EMBL/GenBank/DDBJ databases">
        <authorList>
            <consortium name="Pathogen Informatics"/>
            <person name="Doyle S."/>
        </authorList>
    </citation>
    <scope>NUCLEOTIDE SEQUENCE [LARGE SCALE GENOMIC DNA]</scope>
    <source>
        <strain evidence="2 3">NCTC9962</strain>
    </source>
</reference>
<dbReference type="InterPro" id="IPR038476">
    <property type="entry name" value="UvrC_RNase_H_dom_sf"/>
</dbReference>
<dbReference type="GO" id="GO:0009380">
    <property type="term" value="C:excinuclease repair complex"/>
    <property type="evidence" value="ECO:0007669"/>
    <property type="project" value="TreeGrafter"/>
</dbReference>
<protein>
    <submittedName>
        <fullName evidence="2">UvrC excinuclease ABC subunit C</fullName>
    </submittedName>
</protein>
<dbReference type="InterPro" id="IPR001162">
    <property type="entry name" value="UvrC_RNase_H_dom"/>
</dbReference>
<dbReference type="GO" id="GO:0006974">
    <property type="term" value="P:DNA damage response"/>
    <property type="evidence" value="ECO:0007669"/>
    <property type="project" value="TreeGrafter"/>
</dbReference>
<dbReference type="AlphaFoldDB" id="A0A377B9T8"/>
<evidence type="ECO:0000259" key="1">
    <source>
        <dbReference type="PROSITE" id="PS50165"/>
    </source>
</evidence>
<dbReference type="PROSITE" id="PS50165">
    <property type="entry name" value="UVRC"/>
    <property type="match status" value="1"/>
</dbReference>
<gene>
    <name evidence="2" type="primary">uvrC_5</name>
    <name evidence="2" type="ORF">NCTC9962_04455</name>
</gene>
<evidence type="ECO:0000313" key="2">
    <source>
        <dbReference type="EMBL" id="STL55870.1"/>
    </source>
</evidence>
<dbReference type="GO" id="GO:0009381">
    <property type="term" value="F:excinuclease ABC activity"/>
    <property type="evidence" value="ECO:0007669"/>
    <property type="project" value="InterPro"/>
</dbReference>
<proteinExistence type="predicted"/>
<accession>A0A377B9T8</accession>
<feature type="domain" description="UvrC family homology region profile" evidence="1">
    <location>
        <begin position="1"/>
        <end position="85"/>
    </location>
</feature>
<dbReference type="Gene3D" id="3.30.420.340">
    <property type="entry name" value="UvrC, RNAse H endonuclease domain"/>
    <property type="match status" value="1"/>
</dbReference>
<dbReference type="PANTHER" id="PTHR30562:SF1">
    <property type="entry name" value="UVRABC SYSTEM PROTEIN C"/>
    <property type="match status" value="1"/>
</dbReference>
<dbReference type="InterPro" id="IPR050066">
    <property type="entry name" value="UvrABC_protein_C"/>
</dbReference>
<dbReference type="PANTHER" id="PTHR30562">
    <property type="entry name" value="UVRC/OXIDOREDUCTASE"/>
    <property type="match status" value="1"/>
</dbReference>
<dbReference type="Proteomes" id="UP000254052">
    <property type="component" value="Unassembled WGS sequence"/>
</dbReference>